<evidence type="ECO:0000313" key="4">
    <source>
        <dbReference type="Proteomes" id="UP000236546"/>
    </source>
</evidence>
<comment type="caution">
    <text evidence="3">The sequence shown here is derived from an EMBL/GenBank/DDBJ whole genome shotgun (WGS) entry which is preliminary data.</text>
</comment>
<organism evidence="3 4">
    <name type="scientific">Trichoderma gamsii</name>
    <dbReference type="NCBI Taxonomy" id="398673"/>
    <lineage>
        <taxon>Eukaryota</taxon>
        <taxon>Fungi</taxon>
        <taxon>Dikarya</taxon>
        <taxon>Ascomycota</taxon>
        <taxon>Pezizomycotina</taxon>
        <taxon>Sordariomycetes</taxon>
        <taxon>Hypocreomycetidae</taxon>
        <taxon>Hypocreales</taxon>
        <taxon>Hypocreaceae</taxon>
        <taxon>Trichoderma</taxon>
    </lineage>
</organism>
<feature type="coiled-coil region" evidence="1">
    <location>
        <begin position="342"/>
        <end position="373"/>
    </location>
</feature>
<evidence type="ECO:0000256" key="2">
    <source>
        <dbReference type="SAM" id="MobiDB-lite"/>
    </source>
</evidence>
<reference evidence="3 4" key="1">
    <citation type="submission" date="2017-02" db="EMBL/GenBank/DDBJ databases">
        <title>Genomes of Trichoderma spp. with biocontrol activity.</title>
        <authorList>
            <person name="Gardiner D."/>
            <person name="Kazan K."/>
            <person name="Vos C."/>
            <person name="Harvey P."/>
        </authorList>
    </citation>
    <scope>NUCLEOTIDE SEQUENCE [LARGE SCALE GENOMIC DNA]</scope>
    <source>
        <strain evidence="3 4">A5MH</strain>
    </source>
</reference>
<dbReference type="EMBL" id="MTYH01000057">
    <property type="protein sequence ID" value="PNP41530.1"/>
    <property type="molecule type" value="Genomic_DNA"/>
</dbReference>
<sequence length="435" mass="49844">MSSHTRRGRQARSNTCIDDDVRVKKAKEAFNSLDYHSSESERIREVWQEFRQTYEDTVNNNSNCDTHRSFPIWARGQFGLVKLRDLLTKGYIENVARVSYFDDRSPEITLATSVSQHFKVEPWQFVLHFDHVGPEKGQAIKEIAKQRPTLTFNQLYEEVQKHRLNRIQHQSNPKYEFLPGDFKACLKESNNEDGSNAEHYHEAQQNQAEHQGGNHNGNPENGHPAPVSSTRPNSLESDYTAGHDQEDDLEPVNTIIDNAARHSISQRVSSLPIMTRDRTGETDGESEVAPPIPPTPQAPNVAIRREGSREQSSSLDPLADEGIFSSTEEQLLQDKRSEFLIYESLQATMKKNNEKTENYLKELKEKQVAYAEKMKQVILKATLAHEEDIQPALDGIGHKVIQNLRKRKVWEDHNERRKKATVGFENEAYFKNASL</sequence>
<dbReference type="OrthoDB" id="4900710at2759"/>
<feature type="region of interest" description="Disordered" evidence="2">
    <location>
        <begin position="267"/>
        <end position="320"/>
    </location>
</feature>
<dbReference type="AlphaFoldDB" id="A0A2K0T7P9"/>
<dbReference type="Proteomes" id="UP000236546">
    <property type="component" value="Unassembled WGS sequence"/>
</dbReference>
<feature type="region of interest" description="Disordered" evidence="2">
    <location>
        <begin position="188"/>
        <end position="248"/>
    </location>
</feature>
<proteinExistence type="predicted"/>
<gene>
    <name evidence="3" type="ORF">TGAMA5MH_06631</name>
</gene>
<name>A0A2K0T7P9_9HYPO</name>
<keyword evidence="1" id="KW-0175">Coiled coil</keyword>
<protein>
    <submittedName>
        <fullName evidence="3">Uncharacterized protein</fullName>
    </submittedName>
</protein>
<evidence type="ECO:0000313" key="3">
    <source>
        <dbReference type="EMBL" id="PNP41530.1"/>
    </source>
</evidence>
<feature type="compositionally biased region" description="Basic and acidic residues" evidence="2">
    <location>
        <begin position="188"/>
        <end position="202"/>
    </location>
</feature>
<feature type="compositionally biased region" description="Polar residues" evidence="2">
    <location>
        <begin position="227"/>
        <end position="237"/>
    </location>
</feature>
<accession>A0A2K0T7P9</accession>
<evidence type="ECO:0000256" key="1">
    <source>
        <dbReference type="SAM" id="Coils"/>
    </source>
</evidence>